<feature type="transmembrane region" description="Helical" evidence="1">
    <location>
        <begin position="98"/>
        <end position="119"/>
    </location>
</feature>
<dbReference type="Pfam" id="PF14378">
    <property type="entry name" value="PAP2_3"/>
    <property type="match status" value="1"/>
</dbReference>
<dbReference type="SUPFAM" id="SSF48317">
    <property type="entry name" value="Acid phosphatase/Vanadium-dependent haloperoxidase"/>
    <property type="match status" value="1"/>
</dbReference>
<reference evidence="3 4" key="1">
    <citation type="submission" date="2020-04" db="EMBL/GenBank/DDBJ databases">
        <title>Paenibacillus algicola sp. nov., a novel marine bacterium producing alginate lyase.</title>
        <authorList>
            <person name="Huang H."/>
        </authorList>
    </citation>
    <scope>NUCLEOTIDE SEQUENCE [LARGE SCALE GENOMIC DNA]</scope>
    <source>
        <strain evidence="3 4">L7-75</strain>
    </source>
</reference>
<keyword evidence="1" id="KW-1133">Transmembrane helix</keyword>
<keyword evidence="1" id="KW-0812">Transmembrane</keyword>
<name>A0A848M914_PAELE</name>
<sequence>MNTITLFTTLNIIGLLWIGTLANPFKAIYALIRELITNYRFLLLFGAMAGIFLLNKMEQQYELDHPVQADYTSWMFLWEGQFVRHLQEIFYTPWLTPILAYFYLLVFQAVIIGSLGVYLIQQNKTLVYAVCYAILINYAIAIPFFLLFPVNEVWSYAPAGVTFYMLDVFPAFETIYRPLSGLDNCFPSLHTSLSVTMALLAFKSGNKRWAWMTGISAFIIVFSIFYLGIHWVSDMLAGVTLAVLASTAGLYLGKWTNAKSSELPLLKRAA</sequence>
<evidence type="ECO:0000313" key="3">
    <source>
        <dbReference type="EMBL" id="NMO96749.1"/>
    </source>
</evidence>
<dbReference type="AlphaFoldDB" id="A0A848M914"/>
<dbReference type="InterPro" id="IPR026841">
    <property type="entry name" value="Aur1/Ipt1"/>
</dbReference>
<evidence type="ECO:0000259" key="2">
    <source>
        <dbReference type="Pfam" id="PF14378"/>
    </source>
</evidence>
<protein>
    <submittedName>
        <fullName evidence="3">Inositol phosphorylceramide synthase</fullName>
    </submittedName>
</protein>
<proteinExistence type="predicted"/>
<accession>A0A848M914</accession>
<dbReference type="Gene3D" id="1.20.144.10">
    <property type="entry name" value="Phosphatidic acid phosphatase type 2/haloperoxidase"/>
    <property type="match status" value="1"/>
</dbReference>
<keyword evidence="1" id="KW-0472">Membrane</keyword>
<feature type="transmembrane region" description="Helical" evidence="1">
    <location>
        <begin position="37"/>
        <end position="54"/>
    </location>
</feature>
<feature type="transmembrane region" description="Helical" evidence="1">
    <location>
        <begin position="126"/>
        <end position="147"/>
    </location>
</feature>
<feature type="transmembrane region" description="Helical" evidence="1">
    <location>
        <begin position="209"/>
        <end position="229"/>
    </location>
</feature>
<gene>
    <name evidence="3" type="ORF">HII30_13370</name>
</gene>
<feature type="transmembrane region" description="Helical" evidence="1">
    <location>
        <begin position="6"/>
        <end position="25"/>
    </location>
</feature>
<dbReference type="Proteomes" id="UP000565468">
    <property type="component" value="Unassembled WGS sequence"/>
</dbReference>
<keyword evidence="4" id="KW-1185">Reference proteome</keyword>
<dbReference type="EMBL" id="JABBPN010000012">
    <property type="protein sequence ID" value="NMO96749.1"/>
    <property type="molecule type" value="Genomic_DNA"/>
</dbReference>
<dbReference type="GO" id="GO:0016020">
    <property type="term" value="C:membrane"/>
    <property type="evidence" value="ECO:0007669"/>
    <property type="project" value="UniProtKB-SubCell"/>
</dbReference>
<evidence type="ECO:0000256" key="1">
    <source>
        <dbReference type="SAM" id="Phobius"/>
    </source>
</evidence>
<organism evidence="3 4">
    <name type="scientific">Paenibacillus lemnae</name>
    <dbReference type="NCBI Taxonomy" id="1330551"/>
    <lineage>
        <taxon>Bacteria</taxon>
        <taxon>Bacillati</taxon>
        <taxon>Bacillota</taxon>
        <taxon>Bacilli</taxon>
        <taxon>Bacillales</taxon>
        <taxon>Paenibacillaceae</taxon>
        <taxon>Paenibacillus</taxon>
    </lineage>
</organism>
<dbReference type="RefSeq" id="WP_169505542.1">
    <property type="nucleotide sequence ID" value="NZ_JABBPN010000012.1"/>
</dbReference>
<evidence type="ECO:0000313" key="4">
    <source>
        <dbReference type="Proteomes" id="UP000565468"/>
    </source>
</evidence>
<feature type="domain" description="Inositolphosphotransferase Aur1/Ipt1" evidence="2">
    <location>
        <begin position="85"/>
        <end position="246"/>
    </location>
</feature>
<feature type="transmembrane region" description="Helical" evidence="1">
    <location>
        <begin position="235"/>
        <end position="253"/>
    </location>
</feature>
<comment type="caution">
    <text evidence="3">The sequence shown here is derived from an EMBL/GenBank/DDBJ whole genome shotgun (WGS) entry which is preliminary data.</text>
</comment>
<dbReference type="CDD" id="cd03386">
    <property type="entry name" value="PAP2_Aur1_like"/>
    <property type="match status" value="1"/>
</dbReference>
<dbReference type="InterPro" id="IPR036938">
    <property type="entry name" value="PAP2/HPO_sf"/>
</dbReference>